<feature type="compositionally biased region" description="Basic residues" evidence="1">
    <location>
        <begin position="110"/>
        <end position="123"/>
    </location>
</feature>
<feature type="compositionally biased region" description="Low complexity" evidence="1">
    <location>
        <begin position="156"/>
        <end position="173"/>
    </location>
</feature>
<reference evidence="2" key="1">
    <citation type="journal article" date="2022" name="bioRxiv">
        <title>Sequencing and chromosome-scale assembly of the giantPleurodeles waltlgenome.</title>
        <authorList>
            <person name="Brown T."/>
            <person name="Elewa A."/>
            <person name="Iarovenko S."/>
            <person name="Subramanian E."/>
            <person name="Araus A.J."/>
            <person name="Petzold A."/>
            <person name="Susuki M."/>
            <person name="Suzuki K.-i.T."/>
            <person name="Hayashi T."/>
            <person name="Toyoda A."/>
            <person name="Oliveira C."/>
            <person name="Osipova E."/>
            <person name="Leigh N.D."/>
            <person name="Simon A."/>
            <person name="Yun M.H."/>
        </authorList>
    </citation>
    <scope>NUCLEOTIDE SEQUENCE</scope>
    <source>
        <strain evidence="2">20211129_DDA</strain>
        <tissue evidence="2">Liver</tissue>
    </source>
</reference>
<comment type="caution">
    <text evidence="2">The sequence shown here is derived from an EMBL/GenBank/DDBJ whole genome shotgun (WGS) entry which is preliminary data.</text>
</comment>
<accession>A0AAV7VFX9</accession>
<sequence>MSSKNSSNFVVEGGGVQLLDFAVAPIPGRQVSFSWGEEAGRHRQRIAASPPGRPLFESNQPGGRGSKYSGRSDGTSNQSRHLTQALVRSSPGPILSARSREPTAPGPRPQGRHRGRSSARRSRTGAQSATGPPSAHGAKGAPAIPGQAAHRPPVSRRASGPRGKPARAAGRPATQRGRGRRHAPIPDPGQGHRRGGPIGYLGCRTYPSCCGGAPVVHGYIGTRIIMQKGGP</sequence>
<evidence type="ECO:0000313" key="3">
    <source>
        <dbReference type="Proteomes" id="UP001066276"/>
    </source>
</evidence>
<gene>
    <name evidence="2" type="ORF">NDU88_003495</name>
</gene>
<name>A0AAV7VFX9_PLEWA</name>
<organism evidence="2 3">
    <name type="scientific">Pleurodeles waltl</name>
    <name type="common">Iberian ribbed newt</name>
    <dbReference type="NCBI Taxonomy" id="8319"/>
    <lineage>
        <taxon>Eukaryota</taxon>
        <taxon>Metazoa</taxon>
        <taxon>Chordata</taxon>
        <taxon>Craniata</taxon>
        <taxon>Vertebrata</taxon>
        <taxon>Euteleostomi</taxon>
        <taxon>Amphibia</taxon>
        <taxon>Batrachia</taxon>
        <taxon>Caudata</taxon>
        <taxon>Salamandroidea</taxon>
        <taxon>Salamandridae</taxon>
        <taxon>Pleurodelinae</taxon>
        <taxon>Pleurodeles</taxon>
    </lineage>
</organism>
<protein>
    <submittedName>
        <fullName evidence="2">Uncharacterized protein</fullName>
    </submittedName>
</protein>
<evidence type="ECO:0000313" key="2">
    <source>
        <dbReference type="EMBL" id="KAJ1199662.1"/>
    </source>
</evidence>
<feature type="compositionally biased region" description="Polar residues" evidence="1">
    <location>
        <begin position="72"/>
        <end position="82"/>
    </location>
</feature>
<dbReference type="AlphaFoldDB" id="A0AAV7VFX9"/>
<keyword evidence="3" id="KW-1185">Reference proteome</keyword>
<dbReference type="Proteomes" id="UP001066276">
    <property type="component" value="Chromosome 2_1"/>
</dbReference>
<proteinExistence type="predicted"/>
<feature type="region of interest" description="Disordered" evidence="1">
    <location>
        <begin position="35"/>
        <end position="193"/>
    </location>
</feature>
<evidence type="ECO:0000256" key="1">
    <source>
        <dbReference type="SAM" id="MobiDB-lite"/>
    </source>
</evidence>
<dbReference type="EMBL" id="JANPWB010000003">
    <property type="protein sequence ID" value="KAJ1199662.1"/>
    <property type="molecule type" value="Genomic_DNA"/>
</dbReference>